<dbReference type="InterPro" id="IPR019734">
    <property type="entry name" value="TPR_rpt"/>
</dbReference>
<feature type="compositionally biased region" description="Basic and acidic residues" evidence="3">
    <location>
        <begin position="1"/>
        <end position="23"/>
    </location>
</feature>
<accession>A0A450VN81</accession>
<organism evidence="5">
    <name type="scientific">Candidatus Kentrum sp. FM</name>
    <dbReference type="NCBI Taxonomy" id="2126340"/>
    <lineage>
        <taxon>Bacteria</taxon>
        <taxon>Pseudomonadati</taxon>
        <taxon>Pseudomonadota</taxon>
        <taxon>Gammaproteobacteria</taxon>
        <taxon>Candidatus Kentrum</taxon>
    </lineage>
</organism>
<dbReference type="SMART" id="SM00028">
    <property type="entry name" value="TPR"/>
    <property type="match status" value="1"/>
</dbReference>
<sequence>MRCFHITERETNHMTQEKDRAEQPEGSSENVSESQQQTKRLEDKIFVLENTNDRLSKKVATFPKFSMLISIMTFLVLFSYIVINDTGMTKRIADQIELSKDDIESSMREDIKNEMLNEIAEIQNISDGDELFDKLYKSAQETNDELKNKMAGIELRQKMIVEGAKGSLESMYFIFTAVSALFSILGIYFAYRHIHAESKKEESQEKHDQEMRGLVGSFQNNIDTINSLIETLQQSYSYKEEVEREIKELRERHHEGEEKFRESILKLNTDAVRLYKEGFSRTTLNREERKRELKTFSNQMNNMAANRNIENQANPFCYYIRGLAHIANYRLANGIRDLEIAYRDGEVELSGVTEKNYAGHDIVGIREHLNRMLVDACYFEATSYKNLGKYKESIARFSKAIELDPTHLDSRVTRVQVMFFDARFEQFGKECEELDKILNSFSGTDADEVDKAALKDAKKFLKLYQGNMYLPKDERLLPTSRSGYKKYEDKAEAMKFYRQAYDHSTSARPTFALAQAMEQVTPASWGRGETPEKMYEEAMRKLKDRVTHDHDLMYAVMLYYMLAVCACKLTREKENAQIHLAEARRCLRELPEDITYFSPMNKIRLSRAEILEEMNKFEKYFIKK</sequence>
<proteinExistence type="predicted"/>
<feature type="coiled-coil region" evidence="2">
    <location>
        <begin position="232"/>
        <end position="259"/>
    </location>
</feature>
<gene>
    <name evidence="5" type="ORF">BECKFM1743B_GA0114221_100122</name>
</gene>
<dbReference type="PROSITE" id="PS50005">
    <property type="entry name" value="TPR"/>
    <property type="match status" value="1"/>
</dbReference>
<feature type="repeat" description="TPR" evidence="1">
    <location>
        <begin position="374"/>
        <end position="407"/>
    </location>
</feature>
<feature type="transmembrane region" description="Helical" evidence="4">
    <location>
        <begin position="65"/>
        <end position="83"/>
    </location>
</feature>
<dbReference type="SUPFAM" id="SSF48452">
    <property type="entry name" value="TPR-like"/>
    <property type="match status" value="1"/>
</dbReference>
<evidence type="ECO:0000256" key="1">
    <source>
        <dbReference type="PROSITE-ProRule" id="PRU00339"/>
    </source>
</evidence>
<dbReference type="Gene3D" id="1.25.40.10">
    <property type="entry name" value="Tetratricopeptide repeat domain"/>
    <property type="match status" value="1"/>
</dbReference>
<evidence type="ECO:0000313" key="5">
    <source>
        <dbReference type="EMBL" id="VFK06180.1"/>
    </source>
</evidence>
<dbReference type="InterPro" id="IPR011990">
    <property type="entry name" value="TPR-like_helical_dom_sf"/>
</dbReference>
<keyword evidence="1" id="KW-0802">TPR repeat</keyword>
<evidence type="ECO:0000256" key="2">
    <source>
        <dbReference type="SAM" id="Coils"/>
    </source>
</evidence>
<feature type="transmembrane region" description="Helical" evidence="4">
    <location>
        <begin position="172"/>
        <end position="191"/>
    </location>
</feature>
<reference evidence="5" key="1">
    <citation type="submission" date="2019-02" db="EMBL/GenBank/DDBJ databases">
        <authorList>
            <person name="Gruber-Vodicka R. H."/>
            <person name="Seah K. B. B."/>
        </authorList>
    </citation>
    <scope>NUCLEOTIDE SEQUENCE</scope>
    <source>
        <strain evidence="5">BECK_BZ164</strain>
    </source>
</reference>
<evidence type="ECO:0000256" key="4">
    <source>
        <dbReference type="SAM" id="Phobius"/>
    </source>
</evidence>
<keyword evidence="2" id="KW-0175">Coiled coil</keyword>
<feature type="compositionally biased region" description="Polar residues" evidence="3">
    <location>
        <begin position="25"/>
        <end position="38"/>
    </location>
</feature>
<keyword evidence="4" id="KW-0472">Membrane</keyword>
<feature type="region of interest" description="Disordered" evidence="3">
    <location>
        <begin position="1"/>
        <end position="38"/>
    </location>
</feature>
<dbReference type="AlphaFoldDB" id="A0A450VN81"/>
<evidence type="ECO:0000256" key="3">
    <source>
        <dbReference type="SAM" id="MobiDB-lite"/>
    </source>
</evidence>
<keyword evidence="4" id="KW-0812">Transmembrane</keyword>
<name>A0A450VN81_9GAMM</name>
<protein>
    <submittedName>
        <fullName evidence="5">Uncharacterized protein</fullName>
    </submittedName>
</protein>
<keyword evidence="4" id="KW-1133">Transmembrane helix</keyword>
<dbReference type="EMBL" id="CAADFL010000012">
    <property type="protein sequence ID" value="VFK06180.1"/>
    <property type="molecule type" value="Genomic_DNA"/>
</dbReference>